<sequence>MLLKMESGTNKSTEGASLEWELVLKILFV</sequence>
<dbReference type="EMBL" id="GBXM01070089">
    <property type="protein sequence ID" value="JAH38488.1"/>
    <property type="molecule type" value="Transcribed_RNA"/>
</dbReference>
<name>A0A0E9SD98_ANGAN</name>
<accession>A0A0E9SD98</accession>
<evidence type="ECO:0000313" key="1">
    <source>
        <dbReference type="EMBL" id="JAH38488.1"/>
    </source>
</evidence>
<reference evidence="1" key="1">
    <citation type="submission" date="2014-11" db="EMBL/GenBank/DDBJ databases">
        <authorList>
            <person name="Amaro Gonzalez C."/>
        </authorList>
    </citation>
    <scope>NUCLEOTIDE SEQUENCE</scope>
</reference>
<organism evidence="1">
    <name type="scientific">Anguilla anguilla</name>
    <name type="common">European freshwater eel</name>
    <name type="synonym">Muraena anguilla</name>
    <dbReference type="NCBI Taxonomy" id="7936"/>
    <lineage>
        <taxon>Eukaryota</taxon>
        <taxon>Metazoa</taxon>
        <taxon>Chordata</taxon>
        <taxon>Craniata</taxon>
        <taxon>Vertebrata</taxon>
        <taxon>Euteleostomi</taxon>
        <taxon>Actinopterygii</taxon>
        <taxon>Neopterygii</taxon>
        <taxon>Teleostei</taxon>
        <taxon>Anguilliformes</taxon>
        <taxon>Anguillidae</taxon>
        <taxon>Anguilla</taxon>
    </lineage>
</organism>
<proteinExistence type="predicted"/>
<dbReference type="AlphaFoldDB" id="A0A0E9SD98"/>
<reference evidence="1" key="2">
    <citation type="journal article" date="2015" name="Fish Shellfish Immunol.">
        <title>Early steps in the European eel (Anguilla anguilla)-Vibrio vulnificus interaction in the gills: Role of the RtxA13 toxin.</title>
        <authorList>
            <person name="Callol A."/>
            <person name="Pajuelo D."/>
            <person name="Ebbesson L."/>
            <person name="Teles M."/>
            <person name="MacKenzie S."/>
            <person name="Amaro C."/>
        </authorList>
    </citation>
    <scope>NUCLEOTIDE SEQUENCE</scope>
</reference>
<protein>
    <submittedName>
        <fullName evidence="1">Uncharacterized protein</fullName>
    </submittedName>
</protein>